<evidence type="ECO:0000256" key="4">
    <source>
        <dbReference type="ARBA" id="ARBA00022801"/>
    </source>
</evidence>
<dbReference type="PROSITE" id="PS51257">
    <property type="entry name" value="PROKAR_LIPOPROTEIN"/>
    <property type="match status" value="1"/>
</dbReference>
<dbReference type="Pfam" id="PF01735">
    <property type="entry name" value="PLA2_B"/>
    <property type="match status" value="1"/>
</dbReference>
<sequence>MKTIYQFFITSVLACAASSSAILPREAGFEHVYDSNLDAWKRATNQAPKGYAPQAVDCPSTRPSIRVASGLSDQETKWLEKRRSNTIAPMRDLLTRLNITGFDAGRYVDDNRDNTTALPNIGIAFSGGGYRAMTNGAGNLAAFDSRTPNSTNTGQIGGLLQSATYIAGLSGGGWLVGSIYVNNFTTVQNIIDKNSDGSVWQLGNSILEGPKTGGIQALSTVQYYGNLYDTVISKQDAGFNFNVSLTDYWGRALSFQLINASEGGPGYTWSSIQDDADFKDGNAPMPIIVADERNPGEAIISLNSTVFEFNPFEMGSFDPTLYGFAPLRYLGSNFTGGELPDEDKCIGGFDSAGFIMGTSSSLFNIAISQLDSFKGVPQLVKDALKGVLVNIGRDNNDIADYKPNPFYHFNNRSNPSAQAERLTLVDGGLDLQNIPLNPLIQPPRNMDVIFAVDSSSDTLKADGSYSAWPNGTALVATYERSTNASIQNGTAFPAIPDQNTFVNLGLNNRPTFFGCDASNLTGPAPLIVYLPNSPYVYNSNTSTNQMDYNNTERNAMIQNGYLVATMGNGTRDVQWPTCVGCAILSRSLNRTNTAVPDVCRQCFDRYCWNGTVASSTPPPYEPTPVFTLLKVKSGVGRFVPNVLGFALVAAVSGFLAL</sequence>
<dbReference type="FunFam" id="3.40.1090.10:FF:000010">
    <property type="entry name" value="Lysophospholipase"/>
    <property type="match status" value="1"/>
</dbReference>
<dbReference type="EMBL" id="ML994613">
    <property type="protein sequence ID" value="KAF2193335.1"/>
    <property type="molecule type" value="Genomic_DNA"/>
</dbReference>
<dbReference type="AlphaFoldDB" id="A0A6A6EQA2"/>
<dbReference type="PROSITE" id="PS51210">
    <property type="entry name" value="PLA2C"/>
    <property type="match status" value="1"/>
</dbReference>
<comment type="similarity">
    <text evidence="1 10">Belongs to the lysophospholipase family.</text>
</comment>
<evidence type="ECO:0000256" key="5">
    <source>
        <dbReference type="ARBA" id="ARBA00022963"/>
    </source>
</evidence>
<keyword evidence="7" id="KW-0325">Glycoprotein</keyword>
<dbReference type="EC" id="3.1.1.5" evidence="2 10"/>
<gene>
    <name evidence="12" type="ORF">K469DRAFT_712074</name>
</gene>
<dbReference type="Gene3D" id="3.40.1090.10">
    <property type="entry name" value="Cytosolic phospholipase A2 catalytic domain"/>
    <property type="match status" value="1"/>
</dbReference>
<keyword evidence="6 9" id="KW-0443">Lipid metabolism</keyword>
<dbReference type="SMART" id="SM00022">
    <property type="entry name" value="PLAc"/>
    <property type="match status" value="1"/>
</dbReference>
<evidence type="ECO:0000256" key="7">
    <source>
        <dbReference type="ARBA" id="ARBA00023180"/>
    </source>
</evidence>
<evidence type="ECO:0000256" key="1">
    <source>
        <dbReference type="ARBA" id="ARBA00008780"/>
    </source>
</evidence>
<feature type="chain" id="PRO_5025713854" description="Lysophospholipase" evidence="10">
    <location>
        <begin position="22"/>
        <end position="657"/>
    </location>
</feature>
<evidence type="ECO:0000313" key="13">
    <source>
        <dbReference type="Proteomes" id="UP000800200"/>
    </source>
</evidence>
<evidence type="ECO:0000313" key="12">
    <source>
        <dbReference type="EMBL" id="KAF2193335.1"/>
    </source>
</evidence>
<dbReference type="PANTHER" id="PTHR10728">
    <property type="entry name" value="CYTOSOLIC PHOSPHOLIPASE A2"/>
    <property type="match status" value="1"/>
</dbReference>
<dbReference type="GO" id="GO:0005829">
    <property type="term" value="C:cytosol"/>
    <property type="evidence" value="ECO:0007669"/>
    <property type="project" value="TreeGrafter"/>
</dbReference>
<evidence type="ECO:0000256" key="9">
    <source>
        <dbReference type="PROSITE-ProRule" id="PRU00555"/>
    </source>
</evidence>
<dbReference type="GO" id="GO:0005783">
    <property type="term" value="C:endoplasmic reticulum"/>
    <property type="evidence" value="ECO:0007669"/>
    <property type="project" value="TreeGrafter"/>
</dbReference>
<feature type="signal peptide" evidence="10">
    <location>
        <begin position="1"/>
        <end position="21"/>
    </location>
</feature>
<dbReference type="SUPFAM" id="SSF52151">
    <property type="entry name" value="FabD/lysophospholipase-like"/>
    <property type="match status" value="1"/>
</dbReference>
<keyword evidence="13" id="KW-1185">Reference proteome</keyword>
<evidence type="ECO:0000256" key="10">
    <source>
        <dbReference type="RuleBase" id="RU362103"/>
    </source>
</evidence>
<dbReference type="Proteomes" id="UP000800200">
    <property type="component" value="Unassembled WGS sequence"/>
</dbReference>
<dbReference type="InterPro" id="IPR016035">
    <property type="entry name" value="Acyl_Trfase/lysoPLipase"/>
</dbReference>
<dbReference type="GO" id="GO:0046475">
    <property type="term" value="P:glycerophospholipid catabolic process"/>
    <property type="evidence" value="ECO:0007669"/>
    <property type="project" value="TreeGrafter"/>
</dbReference>
<name>A0A6A6EQA2_9PEZI</name>
<keyword evidence="4 9" id="KW-0378">Hydrolase</keyword>
<evidence type="ECO:0000259" key="11">
    <source>
        <dbReference type="PROSITE" id="PS51210"/>
    </source>
</evidence>
<organism evidence="12 13">
    <name type="scientific">Zopfia rhizophila CBS 207.26</name>
    <dbReference type="NCBI Taxonomy" id="1314779"/>
    <lineage>
        <taxon>Eukaryota</taxon>
        <taxon>Fungi</taxon>
        <taxon>Dikarya</taxon>
        <taxon>Ascomycota</taxon>
        <taxon>Pezizomycotina</taxon>
        <taxon>Dothideomycetes</taxon>
        <taxon>Dothideomycetes incertae sedis</taxon>
        <taxon>Zopfiaceae</taxon>
        <taxon>Zopfia</taxon>
    </lineage>
</organism>
<reference evidence="12" key="1">
    <citation type="journal article" date="2020" name="Stud. Mycol.">
        <title>101 Dothideomycetes genomes: a test case for predicting lifestyles and emergence of pathogens.</title>
        <authorList>
            <person name="Haridas S."/>
            <person name="Albert R."/>
            <person name="Binder M."/>
            <person name="Bloem J."/>
            <person name="Labutti K."/>
            <person name="Salamov A."/>
            <person name="Andreopoulos B."/>
            <person name="Baker S."/>
            <person name="Barry K."/>
            <person name="Bills G."/>
            <person name="Bluhm B."/>
            <person name="Cannon C."/>
            <person name="Castanera R."/>
            <person name="Culley D."/>
            <person name="Daum C."/>
            <person name="Ezra D."/>
            <person name="Gonzalez J."/>
            <person name="Henrissat B."/>
            <person name="Kuo A."/>
            <person name="Liang C."/>
            <person name="Lipzen A."/>
            <person name="Lutzoni F."/>
            <person name="Magnuson J."/>
            <person name="Mondo S."/>
            <person name="Nolan M."/>
            <person name="Ohm R."/>
            <person name="Pangilinan J."/>
            <person name="Park H.-J."/>
            <person name="Ramirez L."/>
            <person name="Alfaro M."/>
            <person name="Sun H."/>
            <person name="Tritt A."/>
            <person name="Yoshinaga Y."/>
            <person name="Zwiers L.-H."/>
            <person name="Turgeon B."/>
            <person name="Goodwin S."/>
            <person name="Spatafora J."/>
            <person name="Crous P."/>
            <person name="Grigoriev I."/>
        </authorList>
    </citation>
    <scope>NUCLEOTIDE SEQUENCE</scope>
    <source>
        <strain evidence="12">CBS 207.26</strain>
    </source>
</reference>
<keyword evidence="5 9" id="KW-0442">Lipid degradation</keyword>
<evidence type="ECO:0000256" key="2">
    <source>
        <dbReference type="ARBA" id="ARBA00013274"/>
    </source>
</evidence>
<evidence type="ECO:0000256" key="6">
    <source>
        <dbReference type="ARBA" id="ARBA00023098"/>
    </source>
</evidence>
<accession>A0A6A6EQA2</accession>
<proteinExistence type="inferred from homology"/>
<keyword evidence="3 10" id="KW-0732">Signal</keyword>
<comment type="catalytic activity">
    <reaction evidence="8 10">
        <text>a 1-acyl-sn-glycero-3-phosphocholine + H2O = sn-glycerol 3-phosphocholine + a fatty acid + H(+)</text>
        <dbReference type="Rhea" id="RHEA:15177"/>
        <dbReference type="ChEBI" id="CHEBI:15377"/>
        <dbReference type="ChEBI" id="CHEBI:15378"/>
        <dbReference type="ChEBI" id="CHEBI:16870"/>
        <dbReference type="ChEBI" id="CHEBI:28868"/>
        <dbReference type="ChEBI" id="CHEBI:58168"/>
        <dbReference type="EC" id="3.1.1.5"/>
    </reaction>
</comment>
<dbReference type="PANTHER" id="PTHR10728:SF33">
    <property type="entry name" value="LYSOPHOSPHOLIPASE 1-RELATED"/>
    <property type="match status" value="1"/>
</dbReference>
<feature type="domain" description="PLA2c" evidence="11">
    <location>
        <begin position="57"/>
        <end position="613"/>
    </location>
</feature>
<dbReference type="OrthoDB" id="4084751at2759"/>
<evidence type="ECO:0000256" key="8">
    <source>
        <dbReference type="ARBA" id="ARBA00049531"/>
    </source>
</evidence>
<dbReference type="InterPro" id="IPR002642">
    <property type="entry name" value="LysoPLipase_cat_dom"/>
</dbReference>
<dbReference type="GO" id="GO:0004622">
    <property type="term" value="F:phosphatidylcholine lysophospholipase activity"/>
    <property type="evidence" value="ECO:0007669"/>
    <property type="project" value="UniProtKB-EC"/>
</dbReference>
<evidence type="ECO:0000256" key="3">
    <source>
        <dbReference type="ARBA" id="ARBA00022729"/>
    </source>
</evidence>
<protein>
    <recommendedName>
        <fullName evidence="2 10">Lysophospholipase</fullName>
        <ecNumber evidence="2 10">3.1.1.5</ecNumber>
    </recommendedName>
</protein>
<dbReference type="GO" id="GO:0004623">
    <property type="term" value="F:phospholipase A2 activity"/>
    <property type="evidence" value="ECO:0007669"/>
    <property type="project" value="TreeGrafter"/>
</dbReference>